<dbReference type="InterPro" id="IPR036397">
    <property type="entry name" value="RNaseH_sf"/>
</dbReference>
<dbReference type="Gene3D" id="3.30.420.10">
    <property type="entry name" value="Ribonuclease H-like superfamily/Ribonuclease H"/>
    <property type="match status" value="1"/>
</dbReference>
<dbReference type="OMA" id="DAYACFQ"/>
<evidence type="ECO:0000313" key="2">
    <source>
        <dbReference type="Proteomes" id="UP000054359"/>
    </source>
</evidence>
<keyword evidence="2" id="KW-1185">Reference proteome</keyword>
<gene>
    <name evidence="1" type="ORF">X975_25977</name>
</gene>
<organism evidence="1 2">
    <name type="scientific">Stegodyphus mimosarum</name>
    <name type="common">African social velvet spider</name>
    <dbReference type="NCBI Taxonomy" id="407821"/>
    <lineage>
        <taxon>Eukaryota</taxon>
        <taxon>Metazoa</taxon>
        <taxon>Ecdysozoa</taxon>
        <taxon>Arthropoda</taxon>
        <taxon>Chelicerata</taxon>
        <taxon>Arachnida</taxon>
        <taxon>Araneae</taxon>
        <taxon>Araneomorphae</taxon>
        <taxon>Entelegynae</taxon>
        <taxon>Eresoidea</taxon>
        <taxon>Eresidae</taxon>
        <taxon>Stegodyphus</taxon>
    </lineage>
</organism>
<proteinExistence type="predicted"/>
<dbReference type="AlphaFoldDB" id="A0A087T523"/>
<name>A0A087T523_STEMI</name>
<evidence type="ECO:0000313" key="1">
    <source>
        <dbReference type="EMBL" id="KFM60212.1"/>
    </source>
</evidence>
<sequence length="94" mass="10841">MQIFASNLRKCCQRLLRCFSPDLSRSDFFLFSKIKKSLKGQHLRTLGNIKVTTTTLLKDIFVTDFQDAYACFQEAWKSCCNKCAKAGGVHFEEY</sequence>
<dbReference type="Proteomes" id="UP000054359">
    <property type="component" value="Unassembled WGS sequence"/>
</dbReference>
<feature type="non-terminal residue" evidence="1">
    <location>
        <position position="94"/>
    </location>
</feature>
<dbReference type="EMBL" id="KK113440">
    <property type="protein sequence ID" value="KFM60212.1"/>
    <property type="molecule type" value="Genomic_DNA"/>
</dbReference>
<dbReference type="STRING" id="407821.A0A087T523"/>
<reference evidence="1 2" key="1">
    <citation type="submission" date="2013-11" db="EMBL/GenBank/DDBJ databases">
        <title>Genome sequencing of Stegodyphus mimosarum.</title>
        <authorList>
            <person name="Bechsgaard J."/>
        </authorList>
    </citation>
    <scope>NUCLEOTIDE SEQUENCE [LARGE SCALE GENOMIC DNA]</scope>
</reference>
<accession>A0A087T523</accession>
<dbReference type="GO" id="GO:0003676">
    <property type="term" value="F:nucleic acid binding"/>
    <property type="evidence" value="ECO:0007669"/>
    <property type="project" value="InterPro"/>
</dbReference>
<protein>
    <submittedName>
        <fullName evidence="1">Uncharacterized protein</fullName>
    </submittedName>
</protein>